<sequence length="87" mass="9571">MEAALADDPVLPEVRPVTSGQVLRLCRCGRCACLPDAAADCPDVFELTVARQRHLLLCRCGRSTELPYCDGRSHAAGERWFSGLLRK</sequence>
<evidence type="ECO:0000256" key="4">
    <source>
        <dbReference type="ARBA" id="ARBA00023014"/>
    </source>
</evidence>
<dbReference type="EMBL" id="CP048833">
    <property type="protein sequence ID" value="QJP08114.1"/>
    <property type="molecule type" value="Genomic_DNA"/>
</dbReference>
<keyword evidence="3" id="KW-0408">Iron</keyword>
<evidence type="ECO:0000313" key="6">
    <source>
        <dbReference type="EMBL" id="QJP08114.1"/>
    </source>
</evidence>
<dbReference type="InterPro" id="IPR042216">
    <property type="entry name" value="MitoNEET_CISD"/>
</dbReference>
<keyword evidence="2" id="KW-0479">Metal-binding</keyword>
<keyword evidence="4" id="KW-0411">Iron-sulfur</keyword>
<dbReference type="Pfam" id="PF09360">
    <property type="entry name" value="zf-CDGSH"/>
    <property type="match status" value="1"/>
</dbReference>
<dbReference type="Gene3D" id="3.40.5.90">
    <property type="entry name" value="CDGSH iron-sulfur domain, mitoNEET-type"/>
    <property type="match status" value="1"/>
</dbReference>
<evidence type="ECO:0000256" key="1">
    <source>
        <dbReference type="ARBA" id="ARBA00022714"/>
    </source>
</evidence>
<proteinExistence type="predicted"/>
<evidence type="ECO:0000256" key="3">
    <source>
        <dbReference type="ARBA" id="ARBA00023004"/>
    </source>
</evidence>
<dbReference type="GO" id="GO:0005737">
    <property type="term" value="C:cytoplasm"/>
    <property type="evidence" value="ECO:0007669"/>
    <property type="project" value="UniProtKB-ARBA"/>
</dbReference>
<keyword evidence="1" id="KW-0001">2Fe-2S</keyword>
<reference evidence="6 7" key="1">
    <citation type="submission" date="2020-02" db="EMBL/GenBank/DDBJ databases">
        <title>Complete genome sequence of Pseudomonas multiresinivorans ORNL1.</title>
        <authorList>
            <person name="Podar M."/>
        </authorList>
    </citation>
    <scope>NUCLEOTIDE SEQUENCE [LARGE SCALE GENOMIC DNA]</scope>
    <source>
        <strain evidence="7">populi</strain>
    </source>
</reference>
<organism evidence="6 7">
    <name type="scientific">Pseudomonas multiresinivorans</name>
    <dbReference type="NCBI Taxonomy" id="95301"/>
    <lineage>
        <taxon>Bacteria</taxon>
        <taxon>Pseudomonadati</taxon>
        <taxon>Pseudomonadota</taxon>
        <taxon>Gammaproteobacteria</taxon>
        <taxon>Pseudomonadales</taxon>
        <taxon>Pseudomonadaceae</taxon>
        <taxon>Pseudomonas</taxon>
    </lineage>
</organism>
<evidence type="ECO:0000256" key="2">
    <source>
        <dbReference type="ARBA" id="ARBA00022723"/>
    </source>
</evidence>
<feature type="domain" description="Iron-binding zinc finger CDGSH type" evidence="5">
    <location>
        <begin position="52"/>
        <end position="71"/>
    </location>
</feature>
<dbReference type="GO" id="GO:0051537">
    <property type="term" value="F:2 iron, 2 sulfur cluster binding"/>
    <property type="evidence" value="ECO:0007669"/>
    <property type="project" value="UniProtKB-KW"/>
</dbReference>
<dbReference type="KEGG" id="pmui:G4G71_09570"/>
<dbReference type="AlphaFoldDB" id="A0A7Z3BJV0"/>
<protein>
    <submittedName>
        <fullName evidence="6">CDGSH iron-sulfur domain-containing protein</fullName>
    </submittedName>
</protein>
<accession>A0A7Z3BJV0</accession>
<dbReference type="InterPro" id="IPR018967">
    <property type="entry name" value="FeS-contain_CDGSH-typ"/>
</dbReference>
<name>A0A7Z3BJV0_9PSED</name>
<dbReference type="GO" id="GO:0046872">
    <property type="term" value="F:metal ion binding"/>
    <property type="evidence" value="ECO:0007669"/>
    <property type="project" value="UniProtKB-KW"/>
</dbReference>
<gene>
    <name evidence="6" type="ORF">G4G71_09570</name>
</gene>
<evidence type="ECO:0000313" key="7">
    <source>
        <dbReference type="Proteomes" id="UP000502549"/>
    </source>
</evidence>
<dbReference type="Proteomes" id="UP000502549">
    <property type="component" value="Chromosome"/>
</dbReference>
<keyword evidence="7" id="KW-1185">Reference proteome</keyword>
<evidence type="ECO:0000259" key="5">
    <source>
        <dbReference type="Pfam" id="PF09360"/>
    </source>
</evidence>